<accession>A0A1A9RXB3</accession>
<reference evidence="2" key="1">
    <citation type="submission" date="2016-05" db="EMBL/GenBank/DDBJ databases">
        <title>Draft genome of Corynebacterium afermentans subsp. afermentans LCDC 88199T.</title>
        <authorList>
            <person name="Bernier A.-M."/>
            <person name="Bernard K."/>
        </authorList>
    </citation>
    <scope>NUCLEOTIDE SEQUENCE [LARGE SCALE GENOMIC DNA]</scope>
    <source>
        <strain evidence="2">NML02-A-017</strain>
    </source>
</reference>
<proteinExistence type="predicted"/>
<organism evidence="1 2">
    <name type="scientific">Eikenella longinqua</name>
    <dbReference type="NCBI Taxonomy" id="1795827"/>
    <lineage>
        <taxon>Bacteria</taxon>
        <taxon>Pseudomonadati</taxon>
        <taxon>Pseudomonadota</taxon>
        <taxon>Betaproteobacteria</taxon>
        <taxon>Neisseriales</taxon>
        <taxon>Neisseriaceae</taxon>
        <taxon>Eikenella</taxon>
    </lineage>
</organism>
<dbReference type="OrthoDB" id="1425096at2"/>
<dbReference type="STRING" id="1795827.A7P95_06690"/>
<evidence type="ECO:0000313" key="2">
    <source>
        <dbReference type="Proteomes" id="UP000077885"/>
    </source>
</evidence>
<name>A0A1A9RXB3_9NEIS</name>
<evidence type="ECO:0000313" key="1">
    <source>
        <dbReference type="EMBL" id="OAM27596.1"/>
    </source>
</evidence>
<keyword evidence="2" id="KW-1185">Reference proteome</keyword>
<dbReference type="EMBL" id="LXSL01000022">
    <property type="protein sequence ID" value="OAM27596.1"/>
    <property type="molecule type" value="Genomic_DNA"/>
</dbReference>
<dbReference type="Proteomes" id="UP000077885">
    <property type="component" value="Unassembled WGS sequence"/>
</dbReference>
<dbReference type="RefSeq" id="WP_067593011.1">
    <property type="nucleotide sequence ID" value="NZ_LXSL01000022.1"/>
</dbReference>
<gene>
    <name evidence="1" type="ORF">A7P95_06690</name>
</gene>
<protein>
    <submittedName>
        <fullName evidence="1">Uncharacterized protein</fullName>
    </submittedName>
</protein>
<sequence>MSINLSTIQTHYHQHRDTYSDPFRLRIHRALSWLGKAGELLSGTDAANHAKQPAIPKHMQQMLAQQGGRLSFAPDWDTGFQALWIAFNAAYAREIDEREISGDRSHFRQFLNTICRLDEEKLIYALVWQTFPGAIRSLLGNRYVFQPFWDFHNGKISETAWQEEFEKAGEKAQRALAAQDTDTVLLIMFDRLYTLRNQIIHGGATYGSSANRNQLKDACRILTSLLPLVLHIMQQHPDYAWGKPYYPFVKED</sequence>
<comment type="caution">
    <text evidence="1">The sequence shown here is derived from an EMBL/GenBank/DDBJ whole genome shotgun (WGS) entry which is preliminary data.</text>
</comment>
<dbReference type="AlphaFoldDB" id="A0A1A9RXB3"/>